<reference evidence="2 4" key="2">
    <citation type="submission" date="2018-06" db="EMBL/GenBank/DDBJ databases">
        <authorList>
            <consortium name="Pathogen Informatics"/>
            <person name="Doyle S."/>
        </authorList>
    </citation>
    <scope>NUCLEOTIDE SEQUENCE [LARGE SCALE GENOMIC DNA]</scope>
    <source>
        <strain evidence="2 4">NCTC11012</strain>
    </source>
</reference>
<evidence type="ECO:0000313" key="2">
    <source>
        <dbReference type="EMBL" id="STZ02949.1"/>
    </source>
</evidence>
<accession>A0A378QPX0</accession>
<keyword evidence="3" id="KW-1185">Reference proteome</keyword>
<dbReference type="Proteomes" id="UP000254618">
    <property type="component" value="Unassembled WGS sequence"/>
</dbReference>
<dbReference type="Gene3D" id="1.25.40.10">
    <property type="entry name" value="Tetratricopeptide repeat domain"/>
    <property type="match status" value="1"/>
</dbReference>
<evidence type="ECO:0000313" key="4">
    <source>
        <dbReference type="Proteomes" id="UP000254618"/>
    </source>
</evidence>
<dbReference type="Gene3D" id="1.20.58.320">
    <property type="entry name" value="TPR-like"/>
    <property type="match status" value="1"/>
</dbReference>
<sequence length="181" mass="21016">MDDVAKAVLDFWFSDDAKPFWFAKSDEFDTLLKSKFSELLIKAGLGECYEWRDTVQGRLAEIIVLDQFSRNIYRNTPKSFAQDGMAIVLAQELIVQKEFAQLSVSERNFALLPFMHSESKLIHEQAVPLFEKFSDNTTLDFELKHKVIIDKFGRYPHRNEILGRISTPDEIEFLKQPNSSF</sequence>
<name>A0A378QPX0_9GAMM</name>
<gene>
    <name evidence="1" type="ORF">B5J93_09150</name>
    <name evidence="2" type="ORF">NCTC11012_01178</name>
</gene>
<reference evidence="1 3" key="1">
    <citation type="submission" date="2017-03" db="EMBL/GenBank/DDBJ databases">
        <title>Draft genome sequence of Moraxella equi CCUG 4950T type strain.</title>
        <authorList>
            <person name="Salva-Serra F."/>
            <person name="Engstrom-Jakobsson H."/>
            <person name="Thorell K."/>
            <person name="Jaen-Luchoro D."/>
            <person name="Gonzales-Siles L."/>
            <person name="Karlsson R."/>
            <person name="Yazdan S."/>
            <person name="Boulund F."/>
            <person name="Johnning A."/>
            <person name="Engstrand L."/>
            <person name="Kristiansson E."/>
            <person name="Moore E."/>
        </authorList>
    </citation>
    <scope>NUCLEOTIDE SEQUENCE [LARGE SCALE GENOMIC DNA]</scope>
    <source>
        <strain evidence="1 3">CCUG 4950</strain>
    </source>
</reference>
<dbReference type="EMBL" id="MXAP01000094">
    <property type="protein sequence ID" value="OPH36529.1"/>
    <property type="molecule type" value="Genomic_DNA"/>
</dbReference>
<dbReference type="InterPro" id="IPR011990">
    <property type="entry name" value="TPR-like_helical_dom_sf"/>
</dbReference>
<protein>
    <submittedName>
        <fullName evidence="2">Uncharacterized protein conserved in bacteria</fullName>
    </submittedName>
</protein>
<dbReference type="RefSeq" id="WP_079326107.1">
    <property type="nucleotide sequence ID" value="NZ_MXAP01000094.1"/>
</dbReference>
<dbReference type="EMBL" id="UGQF01000001">
    <property type="protein sequence ID" value="STZ02949.1"/>
    <property type="molecule type" value="Genomic_DNA"/>
</dbReference>
<dbReference type="SUPFAM" id="SSF48452">
    <property type="entry name" value="TPR-like"/>
    <property type="match status" value="1"/>
</dbReference>
<evidence type="ECO:0000313" key="3">
    <source>
        <dbReference type="Proteomes" id="UP000190777"/>
    </source>
</evidence>
<proteinExistence type="predicted"/>
<organism evidence="2 4">
    <name type="scientific">Moraxella equi</name>
    <dbReference type="NCBI Taxonomy" id="60442"/>
    <lineage>
        <taxon>Bacteria</taxon>
        <taxon>Pseudomonadati</taxon>
        <taxon>Pseudomonadota</taxon>
        <taxon>Gammaproteobacteria</taxon>
        <taxon>Moraxellales</taxon>
        <taxon>Moraxellaceae</taxon>
        <taxon>Moraxella</taxon>
    </lineage>
</organism>
<evidence type="ECO:0000313" key="1">
    <source>
        <dbReference type="EMBL" id="OPH36529.1"/>
    </source>
</evidence>
<dbReference type="InterPro" id="IPR010323">
    <property type="entry name" value="DUF924"/>
</dbReference>
<dbReference type="Proteomes" id="UP000190777">
    <property type="component" value="Unassembled WGS sequence"/>
</dbReference>
<dbReference type="AlphaFoldDB" id="A0A378QPX0"/>
<dbReference type="Pfam" id="PF06041">
    <property type="entry name" value="DUF924"/>
    <property type="match status" value="1"/>
</dbReference>